<dbReference type="InterPro" id="IPR043736">
    <property type="entry name" value="DUF5681"/>
</dbReference>
<evidence type="ECO:0000256" key="1">
    <source>
        <dbReference type="SAM" id="MobiDB-lite"/>
    </source>
</evidence>
<gene>
    <name evidence="3" type="ORF">D3874_19170</name>
</gene>
<feature type="domain" description="DUF5681" evidence="2">
    <location>
        <begin position="17"/>
        <end position="90"/>
    </location>
</feature>
<dbReference type="EMBL" id="QYUK01000011">
    <property type="protein sequence ID" value="RJF88838.1"/>
    <property type="molecule type" value="Genomic_DNA"/>
</dbReference>
<evidence type="ECO:0000313" key="4">
    <source>
        <dbReference type="Proteomes" id="UP000284605"/>
    </source>
</evidence>
<dbReference type="RefSeq" id="WP_119779747.1">
    <property type="nucleotide sequence ID" value="NZ_QYUK01000011.1"/>
</dbReference>
<accession>A0A418WFP9</accession>
<dbReference type="OrthoDB" id="2086138at2"/>
<protein>
    <recommendedName>
        <fullName evidence="2">DUF5681 domain-containing protein</fullName>
    </recommendedName>
</protein>
<feature type="region of interest" description="Disordered" evidence="1">
    <location>
        <begin position="1"/>
        <end position="37"/>
    </location>
</feature>
<name>A0A418WFP9_9PROT</name>
<sequence length="286" mass="32552">MTTNDDDEAVGYRRPPRHSQFQKGRSGNPLGRPRKRRSADLAAILDTPVSVTRGGRPVDMHQKELELRQFLKKGLAGHLPSIAYLFEEFEKYGALPASKRIDGLVLLPSNDMPEEMAMWLFLNVGRPPWSPRDVTRGRTEYLKHRSEEDRRWDEHMKYPALEDPGYRMAVPDDTAPRRRPKKGHRTIKAVVQDIAEERHSTTIDGQACDLTTVELLVHALNRRRLAGEVRAARLLNKIYRPYLDTGAGVGGYIVLPETATPEMYVRSIELRNQENDQPRSSAAPVK</sequence>
<keyword evidence="4" id="KW-1185">Reference proteome</keyword>
<evidence type="ECO:0000259" key="2">
    <source>
        <dbReference type="Pfam" id="PF18932"/>
    </source>
</evidence>
<proteinExistence type="predicted"/>
<evidence type="ECO:0000313" key="3">
    <source>
        <dbReference type="EMBL" id="RJF88838.1"/>
    </source>
</evidence>
<dbReference type="AlphaFoldDB" id="A0A418WFP9"/>
<dbReference type="Proteomes" id="UP000284605">
    <property type="component" value="Unassembled WGS sequence"/>
</dbReference>
<comment type="caution">
    <text evidence="3">The sequence shown here is derived from an EMBL/GenBank/DDBJ whole genome shotgun (WGS) entry which is preliminary data.</text>
</comment>
<reference evidence="3 4" key="1">
    <citation type="submission" date="2018-09" db="EMBL/GenBank/DDBJ databases">
        <authorList>
            <person name="Zhu H."/>
        </authorList>
    </citation>
    <scope>NUCLEOTIDE SEQUENCE [LARGE SCALE GENOMIC DNA]</scope>
    <source>
        <strain evidence="3 4">K1W22B-8</strain>
    </source>
</reference>
<organism evidence="3 4">
    <name type="scientific">Oleomonas cavernae</name>
    <dbReference type="NCBI Taxonomy" id="2320859"/>
    <lineage>
        <taxon>Bacteria</taxon>
        <taxon>Pseudomonadati</taxon>
        <taxon>Pseudomonadota</taxon>
        <taxon>Alphaproteobacteria</taxon>
        <taxon>Acetobacterales</taxon>
        <taxon>Acetobacteraceae</taxon>
        <taxon>Oleomonas</taxon>
    </lineage>
</organism>
<dbReference type="Pfam" id="PF18932">
    <property type="entry name" value="DUF5681"/>
    <property type="match status" value="1"/>
</dbReference>